<comment type="similarity">
    <text evidence="2 7">Belongs to the pseudouridine synthase RluA family.</text>
</comment>
<evidence type="ECO:0000256" key="4">
    <source>
        <dbReference type="ARBA" id="ARBA00023235"/>
    </source>
</evidence>
<evidence type="ECO:0000256" key="7">
    <source>
        <dbReference type="RuleBase" id="RU362028"/>
    </source>
</evidence>
<dbReference type="CDD" id="cd02869">
    <property type="entry name" value="PseudoU_synth_RluA_like"/>
    <property type="match status" value="1"/>
</dbReference>
<dbReference type="InterPro" id="IPR036986">
    <property type="entry name" value="S4_RNA-bd_sf"/>
</dbReference>
<dbReference type="Gene3D" id="3.10.290.10">
    <property type="entry name" value="RNA-binding S4 domain"/>
    <property type="match status" value="1"/>
</dbReference>
<dbReference type="EMBL" id="DVMH01000018">
    <property type="protein sequence ID" value="HIU10168.1"/>
    <property type="molecule type" value="Genomic_DNA"/>
</dbReference>
<dbReference type="GO" id="GO:0120159">
    <property type="term" value="F:rRNA pseudouridine synthase activity"/>
    <property type="evidence" value="ECO:0007669"/>
    <property type="project" value="UniProtKB-ARBA"/>
</dbReference>
<dbReference type="Proteomes" id="UP000824124">
    <property type="component" value="Unassembled WGS sequence"/>
</dbReference>
<accession>A0A9D1KYC8</accession>
<evidence type="ECO:0000256" key="2">
    <source>
        <dbReference type="ARBA" id="ARBA00010876"/>
    </source>
</evidence>
<organism evidence="9 10">
    <name type="scientific">Candidatus Avidehalobacter gallistercoris</name>
    <dbReference type="NCBI Taxonomy" id="2840694"/>
    <lineage>
        <taxon>Bacteria</taxon>
        <taxon>Bacillati</taxon>
        <taxon>Bacillota</taxon>
        <taxon>Clostridia</taxon>
        <taxon>Eubacteriales</taxon>
        <taxon>Peptococcaceae</taxon>
        <taxon>Peptococcaceae incertae sedis</taxon>
        <taxon>Candidatus Avidehalobacter</taxon>
    </lineage>
</organism>
<evidence type="ECO:0000256" key="5">
    <source>
        <dbReference type="PIRSR" id="PIRSR606225-1"/>
    </source>
</evidence>
<keyword evidence="3 6" id="KW-0694">RNA-binding</keyword>
<dbReference type="FunFam" id="3.30.2350.10:FF:000006">
    <property type="entry name" value="Pseudouridine synthase"/>
    <property type="match status" value="1"/>
</dbReference>
<comment type="caution">
    <text evidence="9">The sequence shown here is derived from an EMBL/GenBank/DDBJ whole genome shotgun (WGS) entry which is preliminary data.</text>
</comment>
<evidence type="ECO:0000256" key="1">
    <source>
        <dbReference type="ARBA" id="ARBA00000073"/>
    </source>
</evidence>
<comment type="catalytic activity">
    <reaction evidence="1 7">
        <text>a uridine in RNA = a pseudouridine in RNA</text>
        <dbReference type="Rhea" id="RHEA:48348"/>
        <dbReference type="Rhea" id="RHEA-COMP:12068"/>
        <dbReference type="Rhea" id="RHEA-COMP:12069"/>
        <dbReference type="ChEBI" id="CHEBI:65314"/>
        <dbReference type="ChEBI" id="CHEBI:65315"/>
    </reaction>
</comment>
<reference evidence="9" key="1">
    <citation type="submission" date="2020-10" db="EMBL/GenBank/DDBJ databases">
        <authorList>
            <person name="Gilroy R."/>
        </authorList>
    </citation>
    <scope>NUCLEOTIDE SEQUENCE</scope>
    <source>
        <strain evidence="9">2830</strain>
    </source>
</reference>
<gene>
    <name evidence="9" type="ORF">IAB00_02835</name>
</gene>
<evidence type="ECO:0000313" key="9">
    <source>
        <dbReference type="EMBL" id="HIU10168.1"/>
    </source>
</evidence>
<dbReference type="Pfam" id="PF01479">
    <property type="entry name" value="S4"/>
    <property type="match status" value="1"/>
</dbReference>
<proteinExistence type="inferred from homology"/>
<name>A0A9D1KYC8_9FIRM</name>
<evidence type="ECO:0000256" key="6">
    <source>
        <dbReference type="PROSITE-ProRule" id="PRU00182"/>
    </source>
</evidence>
<reference evidence="9" key="2">
    <citation type="journal article" date="2021" name="PeerJ">
        <title>Extensive microbial diversity within the chicken gut microbiome revealed by metagenomics and culture.</title>
        <authorList>
            <person name="Gilroy R."/>
            <person name="Ravi A."/>
            <person name="Getino M."/>
            <person name="Pursley I."/>
            <person name="Horton D.L."/>
            <person name="Alikhan N.F."/>
            <person name="Baker D."/>
            <person name="Gharbi K."/>
            <person name="Hall N."/>
            <person name="Watson M."/>
            <person name="Adriaenssens E.M."/>
            <person name="Foster-Nyarko E."/>
            <person name="Jarju S."/>
            <person name="Secka A."/>
            <person name="Antonio M."/>
            <person name="Oren A."/>
            <person name="Chaudhuri R.R."/>
            <person name="La Ragione R."/>
            <person name="Hildebrand F."/>
            <person name="Pallen M.J."/>
        </authorList>
    </citation>
    <scope>NUCLEOTIDE SEQUENCE</scope>
    <source>
        <strain evidence="9">2830</strain>
    </source>
</reference>
<dbReference type="InterPro" id="IPR020103">
    <property type="entry name" value="PsdUridine_synth_cat_dom_sf"/>
</dbReference>
<feature type="domain" description="RNA-binding S4" evidence="8">
    <location>
        <begin position="22"/>
        <end position="86"/>
    </location>
</feature>
<dbReference type="Gene3D" id="3.30.2350.10">
    <property type="entry name" value="Pseudouridine synthase"/>
    <property type="match status" value="1"/>
</dbReference>
<dbReference type="GO" id="GO:0000455">
    <property type="term" value="P:enzyme-directed rRNA pseudouridine synthesis"/>
    <property type="evidence" value="ECO:0007669"/>
    <property type="project" value="UniProtKB-ARBA"/>
</dbReference>
<evidence type="ECO:0000313" key="10">
    <source>
        <dbReference type="Proteomes" id="UP000824124"/>
    </source>
</evidence>
<dbReference type="InterPro" id="IPR006225">
    <property type="entry name" value="PsdUridine_synth_RluC/D"/>
</dbReference>
<dbReference type="InterPro" id="IPR050188">
    <property type="entry name" value="RluA_PseudoU_synthase"/>
</dbReference>
<dbReference type="AlphaFoldDB" id="A0A9D1KYC8"/>
<dbReference type="PANTHER" id="PTHR21600">
    <property type="entry name" value="MITOCHONDRIAL RNA PSEUDOURIDINE SYNTHASE"/>
    <property type="match status" value="1"/>
</dbReference>
<dbReference type="NCBIfam" id="TIGR00005">
    <property type="entry name" value="rluA_subfam"/>
    <property type="match status" value="1"/>
</dbReference>
<dbReference type="InterPro" id="IPR006145">
    <property type="entry name" value="PsdUridine_synth_RsuA/RluA"/>
</dbReference>
<dbReference type="InterPro" id="IPR002942">
    <property type="entry name" value="S4_RNA-bd"/>
</dbReference>
<protein>
    <recommendedName>
        <fullName evidence="7">Pseudouridine synthase</fullName>
        <ecNumber evidence="7">5.4.99.-</ecNumber>
    </recommendedName>
</protein>
<dbReference type="CDD" id="cd00165">
    <property type="entry name" value="S4"/>
    <property type="match status" value="1"/>
</dbReference>
<feature type="active site" evidence="5">
    <location>
        <position position="145"/>
    </location>
</feature>
<dbReference type="PANTHER" id="PTHR21600:SF44">
    <property type="entry name" value="RIBOSOMAL LARGE SUBUNIT PSEUDOURIDINE SYNTHASE D"/>
    <property type="match status" value="1"/>
</dbReference>
<dbReference type="GO" id="GO:0003723">
    <property type="term" value="F:RNA binding"/>
    <property type="evidence" value="ECO:0007669"/>
    <property type="project" value="UniProtKB-KW"/>
</dbReference>
<dbReference type="SUPFAM" id="SSF55120">
    <property type="entry name" value="Pseudouridine synthase"/>
    <property type="match status" value="1"/>
</dbReference>
<dbReference type="InterPro" id="IPR006224">
    <property type="entry name" value="PsdUridine_synth_RluA-like_CS"/>
</dbReference>
<keyword evidence="4 7" id="KW-0413">Isomerase</keyword>
<dbReference type="Pfam" id="PF00849">
    <property type="entry name" value="PseudoU_synth_2"/>
    <property type="match status" value="1"/>
</dbReference>
<dbReference type="EC" id="5.4.99.-" evidence="7"/>
<dbReference type="PROSITE" id="PS50889">
    <property type="entry name" value="S4"/>
    <property type="match status" value="1"/>
</dbReference>
<dbReference type="PROSITE" id="PS01129">
    <property type="entry name" value="PSI_RLU"/>
    <property type="match status" value="1"/>
</dbReference>
<sequence>MSDLVLTAAKLELTVCAADAGRRIDQYLVEQEPEHSRSFWQKLLKEGQVLVNGQAVKPNYLLAAGDELLALLPEPEPLGVAAENIPLDVVFEDNDIIVINKPRGMVVHPAAGNYHGTLVNALLYHCRDLSGINGVLRPGIVHRLDKDTTGLIIAAKNDVAHQKLTESWHTGAVNRYYAALLHGNMPEPHGTIDAPIGRHPKDRKKMTVLPGEGRYAVTHYTVEERFGKYTLVTCKLETGRTHQIRVHMKYLGYPLVGDSVYGPKGTSSVNIGMLLHSARLDLVHPITGELLHLAAPLPPDFADFIENARAAYQQL</sequence>
<dbReference type="SMART" id="SM00363">
    <property type="entry name" value="S4"/>
    <property type="match status" value="1"/>
</dbReference>
<evidence type="ECO:0000256" key="3">
    <source>
        <dbReference type="ARBA" id="ARBA00022884"/>
    </source>
</evidence>
<dbReference type="SUPFAM" id="SSF55174">
    <property type="entry name" value="Alpha-L RNA-binding motif"/>
    <property type="match status" value="1"/>
</dbReference>
<evidence type="ECO:0000259" key="8">
    <source>
        <dbReference type="SMART" id="SM00363"/>
    </source>
</evidence>
<comment type="function">
    <text evidence="7">Responsible for synthesis of pseudouridine from uracil.</text>
</comment>